<keyword evidence="7 9" id="KW-0472">Membrane</keyword>
<dbReference type="GO" id="GO:0005783">
    <property type="term" value="C:endoplasmic reticulum"/>
    <property type="evidence" value="ECO:0000318"/>
    <property type="project" value="GO_Central"/>
</dbReference>
<evidence type="ECO:0000256" key="3">
    <source>
        <dbReference type="ARBA" id="ARBA00018102"/>
    </source>
</evidence>
<dbReference type="GeneID" id="593478"/>
<dbReference type="InterPro" id="IPR016964">
    <property type="entry name" value="Sigma2_recept"/>
</dbReference>
<evidence type="ECO:0000313" key="11">
    <source>
        <dbReference type="EnsemblMetazoa" id="XP_798044"/>
    </source>
</evidence>
<dbReference type="EnsemblMetazoa" id="XM_792951">
    <property type="protein sequence ID" value="XP_798044"/>
    <property type="gene ID" value="LOC593478"/>
</dbReference>
<dbReference type="GO" id="GO:0005789">
    <property type="term" value="C:endoplasmic reticulum membrane"/>
    <property type="evidence" value="ECO:0007669"/>
    <property type="project" value="UniProtKB-SubCell"/>
</dbReference>
<evidence type="ECO:0000256" key="8">
    <source>
        <dbReference type="ARBA" id="ARBA00031073"/>
    </source>
</evidence>
<feature type="transmembrane region" description="Helical" evidence="9">
    <location>
        <begin position="7"/>
        <end position="25"/>
    </location>
</feature>
<evidence type="ECO:0000256" key="1">
    <source>
        <dbReference type="ARBA" id="ARBA00004477"/>
    </source>
</evidence>
<keyword evidence="5" id="KW-0256">Endoplasmic reticulum</keyword>
<name>A0A7M7RH85_STRPU</name>
<sequence length="172" mass="19837">MAVTRFLELVFFVYFVVHIPVSILFDSQGIFPREWYPDFLVTPKLQYTTQFKDVLFGDPPIWFQSFIYAETFFQLPFFFVAAYAFYKGNCKWIRIPAIVYSTHVATTVIPIVAEIYLSDFAHASFPGPSTFQERTTLVGIYAPFLVVPFIMLVTMLFSAEYRGGSGRKQKAN</sequence>
<dbReference type="PANTHER" id="PTHR31204:SF1">
    <property type="entry name" value="SIGMA INTRACELLULAR RECEPTOR 2"/>
    <property type="match status" value="1"/>
</dbReference>
<dbReference type="RefSeq" id="XP_798044.2">
    <property type="nucleotide sequence ID" value="XM_792951.5"/>
</dbReference>
<evidence type="ECO:0000256" key="4">
    <source>
        <dbReference type="ARBA" id="ARBA00022692"/>
    </source>
</evidence>
<dbReference type="OrthoDB" id="433124at2759"/>
<keyword evidence="12" id="KW-1185">Reference proteome</keyword>
<keyword evidence="6 9" id="KW-1133">Transmembrane helix</keyword>
<dbReference type="CTD" id="27346"/>
<evidence type="ECO:0000256" key="5">
    <source>
        <dbReference type="ARBA" id="ARBA00022824"/>
    </source>
</evidence>
<dbReference type="KEGG" id="spu:593478"/>
<feature type="domain" description="EXPERA" evidence="10">
    <location>
        <begin position="7"/>
        <end position="152"/>
    </location>
</feature>
<feature type="transmembrane region" description="Helical" evidence="9">
    <location>
        <begin position="61"/>
        <end position="86"/>
    </location>
</feature>
<dbReference type="PROSITE" id="PS51751">
    <property type="entry name" value="EXPERA"/>
    <property type="match status" value="1"/>
</dbReference>
<feature type="transmembrane region" description="Helical" evidence="9">
    <location>
        <begin position="98"/>
        <end position="118"/>
    </location>
</feature>
<evidence type="ECO:0000256" key="7">
    <source>
        <dbReference type="ARBA" id="ARBA00023136"/>
    </source>
</evidence>
<dbReference type="InParanoid" id="A0A7M7RH85"/>
<dbReference type="InterPro" id="IPR033118">
    <property type="entry name" value="EXPERA"/>
</dbReference>
<dbReference type="PIRSF" id="PIRSF031032">
    <property type="entry name" value="TMP_97_prd"/>
    <property type="match status" value="1"/>
</dbReference>
<protein>
    <recommendedName>
        <fullName evidence="3">Sigma intracellular receptor 2</fullName>
    </recommendedName>
    <alternativeName>
        <fullName evidence="8">Transmembrane protein 97</fullName>
    </alternativeName>
</protein>
<evidence type="ECO:0000313" key="12">
    <source>
        <dbReference type="Proteomes" id="UP000007110"/>
    </source>
</evidence>
<dbReference type="AlphaFoldDB" id="A0A7M7RH85"/>
<reference evidence="11" key="2">
    <citation type="submission" date="2021-01" db="UniProtKB">
        <authorList>
            <consortium name="EnsemblMetazoa"/>
        </authorList>
    </citation>
    <scope>IDENTIFICATION</scope>
</reference>
<dbReference type="OMA" id="EFKDPMV"/>
<dbReference type="InterPro" id="IPR051987">
    <property type="entry name" value="Sigma-2_receptor-like"/>
</dbReference>
<reference evidence="12" key="1">
    <citation type="submission" date="2015-02" db="EMBL/GenBank/DDBJ databases">
        <title>Genome sequencing for Strongylocentrotus purpuratus.</title>
        <authorList>
            <person name="Murali S."/>
            <person name="Liu Y."/>
            <person name="Vee V."/>
            <person name="English A."/>
            <person name="Wang M."/>
            <person name="Skinner E."/>
            <person name="Han Y."/>
            <person name="Muzny D.M."/>
            <person name="Worley K.C."/>
            <person name="Gibbs R.A."/>
        </authorList>
    </citation>
    <scope>NUCLEOTIDE SEQUENCE</scope>
</reference>
<evidence type="ECO:0000256" key="6">
    <source>
        <dbReference type="ARBA" id="ARBA00022989"/>
    </source>
</evidence>
<evidence type="ECO:0000259" key="10">
    <source>
        <dbReference type="PROSITE" id="PS51751"/>
    </source>
</evidence>
<comment type="subcellular location">
    <subcellularLocation>
        <location evidence="1">Endoplasmic reticulum membrane</location>
        <topology evidence="1">Multi-pass membrane protein</topology>
    </subcellularLocation>
</comment>
<feature type="transmembrane region" description="Helical" evidence="9">
    <location>
        <begin position="138"/>
        <end position="159"/>
    </location>
</feature>
<accession>A0A7M7RH85</accession>
<dbReference type="PANTHER" id="PTHR31204">
    <property type="entry name" value="SIGMA INTRACELLULAR RECEPTOR 2"/>
    <property type="match status" value="1"/>
</dbReference>
<dbReference type="Pfam" id="PF05241">
    <property type="entry name" value="EBP"/>
    <property type="match status" value="1"/>
</dbReference>
<organism evidence="11 12">
    <name type="scientific">Strongylocentrotus purpuratus</name>
    <name type="common">Purple sea urchin</name>
    <dbReference type="NCBI Taxonomy" id="7668"/>
    <lineage>
        <taxon>Eukaryota</taxon>
        <taxon>Metazoa</taxon>
        <taxon>Echinodermata</taxon>
        <taxon>Eleutherozoa</taxon>
        <taxon>Echinozoa</taxon>
        <taxon>Echinoidea</taxon>
        <taxon>Euechinoidea</taxon>
        <taxon>Echinacea</taxon>
        <taxon>Camarodonta</taxon>
        <taxon>Echinidea</taxon>
        <taxon>Strongylocentrotidae</taxon>
        <taxon>Strongylocentrotus</taxon>
    </lineage>
</organism>
<dbReference type="Proteomes" id="UP000007110">
    <property type="component" value="Unassembled WGS sequence"/>
</dbReference>
<evidence type="ECO:0000256" key="2">
    <source>
        <dbReference type="ARBA" id="ARBA00009096"/>
    </source>
</evidence>
<comment type="similarity">
    <text evidence="2">Belongs to the TMEM97/sigma-2 receptor family.</text>
</comment>
<evidence type="ECO:0000256" key="9">
    <source>
        <dbReference type="PIRNR" id="PIRNR031032"/>
    </source>
</evidence>
<proteinExistence type="inferred from homology"/>
<keyword evidence="4 9" id="KW-0812">Transmembrane</keyword>